<dbReference type="Pfam" id="PF10298">
    <property type="entry name" value="WhiA_N"/>
    <property type="match status" value="1"/>
</dbReference>
<dbReference type="AlphaFoldDB" id="A0A397RW46"/>
<evidence type="ECO:0000313" key="8">
    <source>
        <dbReference type="EMBL" id="RIA75857.1"/>
    </source>
</evidence>
<evidence type="ECO:0000313" key="9">
    <source>
        <dbReference type="Proteomes" id="UP000266506"/>
    </source>
</evidence>
<gene>
    <name evidence="4" type="primary">whiA</name>
    <name evidence="8" type="ORF">EI71_01029</name>
</gene>
<dbReference type="InterPro" id="IPR027434">
    <property type="entry name" value="Homing_endonucl"/>
</dbReference>
<dbReference type="InterPro" id="IPR018478">
    <property type="entry name" value="Sporu_reg_WhiA_N_dom"/>
</dbReference>
<dbReference type="PANTHER" id="PTHR37307:SF1">
    <property type="entry name" value="CELL DIVISION PROTEIN WHIA-RELATED"/>
    <property type="match status" value="1"/>
</dbReference>
<dbReference type="OrthoDB" id="401278at2"/>
<keyword evidence="3 4" id="KW-0131">Cell cycle</keyword>
<evidence type="ECO:0000256" key="3">
    <source>
        <dbReference type="ARBA" id="ARBA00023306"/>
    </source>
</evidence>
<evidence type="ECO:0000259" key="5">
    <source>
        <dbReference type="Pfam" id="PF02650"/>
    </source>
</evidence>
<dbReference type="RefSeq" id="WP_119016177.1">
    <property type="nucleotide sequence ID" value="NZ_QXEV01000009.1"/>
</dbReference>
<feature type="domain" description="WhiA LAGLIDADG-like" evidence="7">
    <location>
        <begin position="120"/>
        <end position="212"/>
    </location>
</feature>
<dbReference type="Gene3D" id="3.10.28.10">
    <property type="entry name" value="Homing endonucleases"/>
    <property type="match status" value="1"/>
</dbReference>
<reference evidence="8 9" key="1">
    <citation type="submission" date="2018-08" db="EMBL/GenBank/DDBJ databases">
        <title>Genomic Encyclopedia of Archaeal and Bacterial Type Strains, Phase II (KMG-II): from individual species to whole genera.</title>
        <authorList>
            <person name="Goeker M."/>
        </authorList>
    </citation>
    <scope>NUCLEOTIDE SEQUENCE [LARGE SCALE GENOMIC DNA]</scope>
    <source>
        <strain evidence="8 9">ATCC 27112</strain>
    </source>
</reference>
<name>A0A397RW46_9MOLU</name>
<dbReference type="InParanoid" id="A0A397RW46"/>
<sequence length="311" mass="35694">MSFSKTVKDDLLKKSNPDLLSDKLEIEAMLRFGGEVILGNPLRLSFTSSLMMVVRRFVTLAKKYYPIEYEIESRKIERLDSQSVYTCIVGLGADLIIKDLNMIGQASSYREKTLSVEQKTAYLRGAFLVRGTVNDPASKSSHLEISSVNEGEIVFVQKIMNSLDFNARISKRKNYLIAYIKAKNTIGTFLYAIGAQASMEYYEDMIITKEIKATALRSVNLDVANQDKTNEASKEQLKYIQFLEYNYPLGELDSKLLMVMKVRKDYPEHSLTQLLEIIHEEYDPKLTKSGLNHRFRKLKEIAVEFKEKHKL</sequence>
<dbReference type="SUPFAM" id="SSF55608">
    <property type="entry name" value="Homing endonucleases"/>
    <property type="match status" value="1"/>
</dbReference>
<keyword evidence="9" id="KW-1185">Reference proteome</keyword>
<dbReference type="NCBIfam" id="TIGR00647">
    <property type="entry name" value="DNA_bind_WhiA"/>
    <property type="match status" value="1"/>
</dbReference>
<dbReference type="HAMAP" id="MF_01420">
    <property type="entry name" value="HTH_type_WhiA"/>
    <property type="match status" value="1"/>
</dbReference>
<dbReference type="GO" id="GO:0043937">
    <property type="term" value="P:regulation of sporulation"/>
    <property type="evidence" value="ECO:0007669"/>
    <property type="project" value="InterPro"/>
</dbReference>
<dbReference type="InterPro" id="IPR039518">
    <property type="entry name" value="WhiA_LAGLIDADG_dom"/>
</dbReference>
<evidence type="ECO:0000256" key="4">
    <source>
        <dbReference type="HAMAP-Rule" id="MF_01420"/>
    </source>
</evidence>
<dbReference type="Pfam" id="PF02650">
    <property type="entry name" value="HTH_WhiA"/>
    <property type="match status" value="1"/>
</dbReference>
<evidence type="ECO:0000259" key="7">
    <source>
        <dbReference type="Pfam" id="PF14527"/>
    </source>
</evidence>
<evidence type="ECO:0000259" key="6">
    <source>
        <dbReference type="Pfam" id="PF10298"/>
    </source>
</evidence>
<dbReference type="InterPro" id="IPR003802">
    <property type="entry name" value="Sporulation_regulator_WhiA"/>
</dbReference>
<keyword evidence="1 4" id="KW-0132">Cell division</keyword>
<accession>A0A397RW46</accession>
<dbReference type="Proteomes" id="UP000266506">
    <property type="component" value="Unassembled WGS sequence"/>
</dbReference>
<keyword evidence="2 4" id="KW-0238">DNA-binding</keyword>
<dbReference type="EMBL" id="QXEV01000009">
    <property type="protein sequence ID" value="RIA75857.1"/>
    <property type="molecule type" value="Genomic_DNA"/>
</dbReference>
<dbReference type="PANTHER" id="PTHR37307">
    <property type="entry name" value="CELL DIVISION PROTEIN WHIA-RELATED"/>
    <property type="match status" value="1"/>
</dbReference>
<comment type="function">
    <text evidence="4">Involved in cell division and chromosome segregation.</text>
</comment>
<protein>
    <recommendedName>
        <fullName evidence="4">Probable cell division protein WhiA</fullName>
    </recommendedName>
</protein>
<evidence type="ECO:0000256" key="2">
    <source>
        <dbReference type="ARBA" id="ARBA00023125"/>
    </source>
</evidence>
<comment type="caution">
    <text evidence="8">The sequence shown here is derived from an EMBL/GenBank/DDBJ whole genome shotgun (WGS) entry which is preliminary data.</text>
</comment>
<proteinExistence type="inferred from homology"/>
<feature type="domain" description="Sporulation regulator WhiA C-terminal" evidence="5">
    <location>
        <begin position="217"/>
        <end position="302"/>
    </location>
</feature>
<dbReference type="FunCoup" id="A0A397RW46">
    <property type="interactions" value="19"/>
</dbReference>
<dbReference type="GO" id="GO:0051301">
    <property type="term" value="P:cell division"/>
    <property type="evidence" value="ECO:0007669"/>
    <property type="project" value="UniProtKB-UniRule"/>
</dbReference>
<dbReference type="GO" id="GO:0003677">
    <property type="term" value="F:DNA binding"/>
    <property type="evidence" value="ECO:0007669"/>
    <property type="project" value="UniProtKB-UniRule"/>
</dbReference>
<feature type="domain" description="Sporulation transcription regulator WhiA N-terminal" evidence="6">
    <location>
        <begin position="23"/>
        <end position="102"/>
    </location>
</feature>
<comment type="similarity">
    <text evidence="4">Belongs to the WhiA family.</text>
</comment>
<evidence type="ECO:0000256" key="1">
    <source>
        <dbReference type="ARBA" id="ARBA00022618"/>
    </source>
</evidence>
<dbReference type="Pfam" id="PF14527">
    <property type="entry name" value="LAGLIDADG_WhiA"/>
    <property type="match status" value="1"/>
</dbReference>
<organism evidence="8 9">
    <name type="scientific">Anaeroplasma bactoclasticum</name>
    <dbReference type="NCBI Taxonomy" id="2088"/>
    <lineage>
        <taxon>Bacteria</taxon>
        <taxon>Bacillati</taxon>
        <taxon>Mycoplasmatota</taxon>
        <taxon>Mollicutes</taxon>
        <taxon>Anaeroplasmatales</taxon>
        <taxon>Anaeroplasmataceae</taxon>
        <taxon>Anaeroplasma</taxon>
    </lineage>
</organism>
<dbReference type="InterPro" id="IPR023054">
    <property type="entry name" value="Sporulation_regulator_WhiA_C"/>
</dbReference>